<sequence length="118" mass="13055">MMTVNIAVLIVCRVLLDSENEFDEPVLQVDTDDVVISANGIPTICSEIALNVDSECPPQYPHRAFSNRAFSGYVDVPDGETSIDLELKRSIAYAAAAPPADFDDHRLRKERRSKSLAF</sequence>
<organism evidence="2 3">
    <name type="scientific">Toxocara canis</name>
    <name type="common">Canine roundworm</name>
    <dbReference type="NCBI Taxonomy" id="6265"/>
    <lineage>
        <taxon>Eukaryota</taxon>
        <taxon>Metazoa</taxon>
        <taxon>Ecdysozoa</taxon>
        <taxon>Nematoda</taxon>
        <taxon>Chromadorea</taxon>
        <taxon>Rhabditida</taxon>
        <taxon>Spirurina</taxon>
        <taxon>Ascaridomorpha</taxon>
        <taxon>Ascaridoidea</taxon>
        <taxon>Toxocaridae</taxon>
        <taxon>Toxocara</taxon>
    </lineage>
</organism>
<evidence type="ECO:0000256" key="1">
    <source>
        <dbReference type="SAM" id="SignalP"/>
    </source>
</evidence>
<reference evidence="2 3" key="1">
    <citation type="submission" date="2014-11" db="EMBL/GenBank/DDBJ databases">
        <title>Genetic blueprint of the zoonotic pathogen Toxocara canis.</title>
        <authorList>
            <person name="Zhu X.-Q."/>
            <person name="Korhonen P.K."/>
            <person name="Cai H."/>
            <person name="Young N.D."/>
            <person name="Nejsum P."/>
            <person name="von Samson-Himmelstjerna G."/>
            <person name="Boag P.R."/>
            <person name="Tan P."/>
            <person name="Li Q."/>
            <person name="Min J."/>
            <person name="Yang Y."/>
            <person name="Wang X."/>
            <person name="Fang X."/>
            <person name="Hall R.S."/>
            <person name="Hofmann A."/>
            <person name="Sternberg P.W."/>
            <person name="Jex A.R."/>
            <person name="Gasser R.B."/>
        </authorList>
    </citation>
    <scope>NUCLEOTIDE SEQUENCE [LARGE SCALE GENOMIC DNA]</scope>
    <source>
        <strain evidence="2">PN_DK_2014</strain>
    </source>
</reference>
<keyword evidence="3" id="KW-1185">Reference proteome</keyword>
<protein>
    <submittedName>
        <fullName evidence="2">Uncharacterized protein</fullName>
    </submittedName>
</protein>
<keyword evidence="1" id="KW-0732">Signal</keyword>
<dbReference type="OrthoDB" id="5876405at2759"/>
<evidence type="ECO:0000313" key="2">
    <source>
        <dbReference type="EMBL" id="KHN82142.1"/>
    </source>
</evidence>
<feature type="signal peptide" evidence="1">
    <location>
        <begin position="1"/>
        <end position="18"/>
    </location>
</feature>
<name>A0A0B2VL14_TOXCA</name>
<evidence type="ECO:0000313" key="3">
    <source>
        <dbReference type="Proteomes" id="UP000031036"/>
    </source>
</evidence>
<feature type="chain" id="PRO_5002095492" evidence="1">
    <location>
        <begin position="19"/>
        <end position="118"/>
    </location>
</feature>
<dbReference type="AlphaFoldDB" id="A0A0B2VL14"/>
<comment type="caution">
    <text evidence="2">The sequence shown here is derived from an EMBL/GenBank/DDBJ whole genome shotgun (WGS) entry which is preliminary data.</text>
</comment>
<dbReference type="Proteomes" id="UP000031036">
    <property type="component" value="Unassembled WGS sequence"/>
</dbReference>
<accession>A0A0B2VL14</accession>
<proteinExistence type="predicted"/>
<dbReference type="EMBL" id="JPKZ01001401">
    <property type="protein sequence ID" value="KHN82142.1"/>
    <property type="molecule type" value="Genomic_DNA"/>
</dbReference>
<gene>
    <name evidence="2" type="ORF">Tcan_06477</name>
</gene>